<dbReference type="RefSeq" id="WP_343886316.1">
    <property type="nucleotide sequence ID" value="NZ_BAAAKI010000014.1"/>
</dbReference>
<feature type="transmembrane region" description="Helical" evidence="6">
    <location>
        <begin position="323"/>
        <end position="355"/>
    </location>
</feature>
<feature type="transmembrane region" description="Helical" evidence="6">
    <location>
        <begin position="221"/>
        <end position="243"/>
    </location>
</feature>
<protein>
    <submittedName>
        <fullName evidence="7">APC family permease</fullName>
    </submittedName>
</protein>
<evidence type="ECO:0000256" key="5">
    <source>
        <dbReference type="ARBA" id="ARBA00023136"/>
    </source>
</evidence>
<evidence type="ECO:0000256" key="6">
    <source>
        <dbReference type="SAM" id="Phobius"/>
    </source>
</evidence>
<evidence type="ECO:0000313" key="8">
    <source>
        <dbReference type="Proteomes" id="UP001596266"/>
    </source>
</evidence>
<keyword evidence="4 6" id="KW-1133">Transmembrane helix</keyword>
<dbReference type="InterPro" id="IPR050367">
    <property type="entry name" value="APC_superfamily"/>
</dbReference>
<keyword evidence="2" id="KW-1003">Cell membrane</keyword>
<proteinExistence type="predicted"/>
<evidence type="ECO:0000256" key="2">
    <source>
        <dbReference type="ARBA" id="ARBA00022475"/>
    </source>
</evidence>
<dbReference type="Proteomes" id="UP001596266">
    <property type="component" value="Unassembled WGS sequence"/>
</dbReference>
<dbReference type="EMBL" id="JBHSUA010000006">
    <property type="protein sequence ID" value="MFC6395575.1"/>
    <property type="molecule type" value="Genomic_DNA"/>
</dbReference>
<reference evidence="8" key="1">
    <citation type="journal article" date="2019" name="Int. J. Syst. Evol. Microbiol.">
        <title>The Global Catalogue of Microorganisms (GCM) 10K type strain sequencing project: providing services to taxonomists for standard genome sequencing and annotation.</title>
        <authorList>
            <consortium name="The Broad Institute Genomics Platform"/>
            <consortium name="The Broad Institute Genome Sequencing Center for Infectious Disease"/>
            <person name="Wu L."/>
            <person name="Ma J."/>
        </authorList>
    </citation>
    <scope>NUCLEOTIDE SEQUENCE [LARGE SCALE GENOMIC DNA]</scope>
    <source>
        <strain evidence="8">CGMCC 1.15277</strain>
    </source>
</reference>
<dbReference type="PIRSF" id="PIRSF006060">
    <property type="entry name" value="AA_transporter"/>
    <property type="match status" value="1"/>
</dbReference>
<feature type="transmembrane region" description="Helical" evidence="6">
    <location>
        <begin position="45"/>
        <end position="69"/>
    </location>
</feature>
<feature type="transmembrane region" description="Helical" evidence="6">
    <location>
        <begin position="270"/>
        <end position="291"/>
    </location>
</feature>
<dbReference type="InterPro" id="IPR002293">
    <property type="entry name" value="AA/rel_permease1"/>
</dbReference>
<name>A0ABW1WZ61_9ACTN</name>
<dbReference type="PANTHER" id="PTHR42770:SF7">
    <property type="entry name" value="MEMBRANE PROTEIN"/>
    <property type="match status" value="1"/>
</dbReference>
<comment type="subcellular location">
    <subcellularLocation>
        <location evidence="1">Cell membrane</location>
        <topology evidence="1">Multi-pass membrane protein</topology>
    </subcellularLocation>
</comment>
<dbReference type="Pfam" id="PF13520">
    <property type="entry name" value="AA_permease_2"/>
    <property type="match status" value="1"/>
</dbReference>
<feature type="transmembrane region" description="Helical" evidence="6">
    <location>
        <begin position="181"/>
        <end position="200"/>
    </location>
</feature>
<dbReference type="PANTHER" id="PTHR42770">
    <property type="entry name" value="AMINO ACID TRANSPORTER-RELATED"/>
    <property type="match status" value="1"/>
</dbReference>
<sequence length="413" mass="41988">MTTTAQPALARRLGLGDAVMIGVGSMVGAGVFAAFGPAAAAAGNLLLVSLGIAAIVAFCNATSSAQLAARYPTSGGTYFHGRAELGEWPGFLAGWCFVIGKTASCAAMALTVAAYLVPSTWQHPVAVAAVLALAAVNAFGVTRTARLAKILAGIVLAVLTVFAVTAWAADAPSPTGTSTSAGPVGVLQAAGLLFFAFAGYARIATMGEEVVEPRRTIPRAITVALGIALVTYLVVALTLLHVLPVDEIAGSTAPVADAAAALEGRSWLGVVVRFGAVCAALGSLLSLIAGVGRTSLAMAREGDLPAPLARVDERYRVPRTAEAVLAVVVSALVLVVDLQGVIGFSSFGVLLYYFVANASAWHQSEGRMYPRALQGLGMVLCAVLVVTLPWQSVAVGLVVLAVGVAGRVIARRV</sequence>
<feature type="transmembrane region" description="Helical" evidence="6">
    <location>
        <begin position="18"/>
        <end position="39"/>
    </location>
</feature>
<feature type="transmembrane region" description="Helical" evidence="6">
    <location>
        <begin position="147"/>
        <end position="169"/>
    </location>
</feature>
<gene>
    <name evidence="7" type="ORF">ACFP57_01000</name>
</gene>
<feature type="transmembrane region" description="Helical" evidence="6">
    <location>
        <begin position="90"/>
        <end position="115"/>
    </location>
</feature>
<evidence type="ECO:0000313" key="7">
    <source>
        <dbReference type="EMBL" id="MFC6395575.1"/>
    </source>
</evidence>
<comment type="caution">
    <text evidence="7">The sequence shown here is derived from an EMBL/GenBank/DDBJ whole genome shotgun (WGS) entry which is preliminary data.</text>
</comment>
<dbReference type="Gene3D" id="1.20.1740.10">
    <property type="entry name" value="Amino acid/polyamine transporter I"/>
    <property type="match status" value="1"/>
</dbReference>
<evidence type="ECO:0000256" key="3">
    <source>
        <dbReference type="ARBA" id="ARBA00022692"/>
    </source>
</evidence>
<keyword evidence="3 6" id="KW-0812">Transmembrane</keyword>
<feature type="transmembrane region" description="Helical" evidence="6">
    <location>
        <begin position="121"/>
        <end position="140"/>
    </location>
</feature>
<evidence type="ECO:0000256" key="1">
    <source>
        <dbReference type="ARBA" id="ARBA00004651"/>
    </source>
</evidence>
<organism evidence="7 8">
    <name type="scientific">Luteococcus sanguinis</name>
    <dbReference type="NCBI Taxonomy" id="174038"/>
    <lineage>
        <taxon>Bacteria</taxon>
        <taxon>Bacillati</taxon>
        <taxon>Actinomycetota</taxon>
        <taxon>Actinomycetes</taxon>
        <taxon>Propionibacteriales</taxon>
        <taxon>Propionibacteriaceae</taxon>
        <taxon>Luteococcus</taxon>
    </lineage>
</organism>
<evidence type="ECO:0000256" key="4">
    <source>
        <dbReference type="ARBA" id="ARBA00022989"/>
    </source>
</evidence>
<keyword evidence="8" id="KW-1185">Reference proteome</keyword>
<feature type="transmembrane region" description="Helical" evidence="6">
    <location>
        <begin position="375"/>
        <end position="405"/>
    </location>
</feature>
<accession>A0ABW1WZ61</accession>
<keyword evidence="5 6" id="KW-0472">Membrane</keyword>